<dbReference type="FunFam" id="3.30.390.30:FF:000001">
    <property type="entry name" value="Dihydrolipoyl dehydrogenase"/>
    <property type="match status" value="1"/>
</dbReference>
<dbReference type="PRINTS" id="PR00368">
    <property type="entry name" value="FADPNR"/>
</dbReference>
<keyword evidence="7 11" id="KW-0676">Redox-active center</keyword>
<evidence type="ECO:0000256" key="6">
    <source>
        <dbReference type="ARBA" id="ARBA00023157"/>
    </source>
</evidence>
<dbReference type="InterPro" id="IPR001100">
    <property type="entry name" value="Pyr_nuc-diS_OxRdtase"/>
</dbReference>
<evidence type="ECO:0000256" key="3">
    <source>
        <dbReference type="ARBA" id="ARBA00022827"/>
    </source>
</evidence>
<dbReference type="InterPro" id="IPR023753">
    <property type="entry name" value="FAD/NAD-binding_dom"/>
</dbReference>
<feature type="binding site" evidence="9">
    <location>
        <position position="310"/>
    </location>
    <ligand>
        <name>FAD</name>
        <dbReference type="ChEBI" id="CHEBI:57692"/>
    </ligand>
</feature>
<dbReference type="Pfam" id="PF02852">
    <property type="entry name" value="Pyr_redox_dim"/>
    <property type="match status" value="1"/>
</dbReference>
<dbReference type="SUPFAM" id="SSF55424">
    <property type="entry name" value="FAD/NAD-linked reductases, dimerisation (C-terminal) domain"/>
    <property type="match status" value="1"/>
</dbReference>
<dbReference type="Pfam" id="PF07992">
    <property type="entry name" value="Pyr_redox_2"/>
    <property type="match status" value="1"/>
</dbReference>
<protein>
    <submittedName>
        <fullName evidence="14">Pyridine nucleotide-disulfide oxidoreductase</fullName>
    </submittedName>
</protein>
<dbReference type="EMBL" id="NFIJ01000011">
    <property type="protein sequence ID" value="OUO04655.1"/>
    <property type="molecule type" value="Genomic_DNA"/>
</dbReference>
<feature type="binding site" evidence="9">
    <location>
        <begin position="177"/>
        <end position="184"/>
    </location>
    <ligand>
        <name>NAD(+)</name>
        <dbReference type="ChEBI" id="CHEBI:57540"/>
    </ligand>
</feature>
<evidence type="ECO:0000256" key="11">
    <source>
        <dbReference type="RuleBase" id="RU003691"/>
    </source>
</evidence>
<evidence type="ECO:0000313" key="15">
    <source>
        <dbReference type="Proteomes" id="UP000195975"/>
    </source>
</evidence>
<feature type="domain" description="FAD/NAD(P)-binding" evidence="13">
    <location>
        <begin position="4"/>
        <end position="318"/>
    </location>
</feature>
<gene>
    <name evidence="14" type="ORF">B5F96_11160</name>
</gene>
<dbReference type="InterPro" id="IPR012999">
    <property type="entry name" value="Pyr_OxRdtase_I_AS"/>
</dbReference>
<feature type="domain" description="Pyridine nucleotide-disulphide oxidoreductase dimerisation" evidence="12">
    <location>
        <begin position="347"/>
        <end position="453"/>
    </location>
</feature>
<evidence type="ECO:0000259" key="12">
    <source>
        <dbReference type="Pfam" id="PF02852"/>
    </source>
</evidence>
<evidence type="ECO:0000259" key="13">
    <source>
        <dbReference type="Pfam" id="PF07992"/>
    </source>
</evidence>
<dbReference type="PANTHER" id="PTHR43014:SF4">
    <property type="entry name" value="PYRIDINE NUCLEOTIDE-DISULFIDE OXIDOREDUCTASE RCLA-RELATED"/>
    <property type="match status" value="1"/>
</dbReference>
<proteinExistence type="inferred from homology"/>
<dbReference type="GO" id="GO:0050660">
    <property type="term" value="F:flavin adenine dinucleotide binding"/>
    <property type="evidence" value="ECO:0007669"/>
    <property type="project" value="TreeGrafter"/>
</dbReference>
<feature type="disulfide bond" description="Redox-active" evidence="10">
    <location>
        <begin position="43"/>
        <end position="48"/>
    </location>
</feature>
<dbReference type="AlphaFoldDB" id="A0A9Q5SQI3"/>
<evidence type="ECO:0000256" key="10">
    <source>
        <dbReference type="PIRSR" id="PIRSR000350-4"/>
    </source>
</evidence>
<feature type="binding site" evidence="9">
    <location>
        <position position="269"/>
    </location>
    <ligand>
        <name>NAD(+)</name>
        <dbReference type="ChEBI" id="CHEBI:57540"/>
    </ligand>
</feature>
<dbReference type="PIRSF" id="PIRSF000350">
    <property type="entry name" value="Mercury_reductase_MerA"/>
    <property type="match status" value="1"/>
</dbReference>
<evidence type="ECO:0000256" key="1">
    <source>
        <dbReference type="ARBA" id="ARBA00007532"/>
    </source>
</evidence>
<keyword evidence="3 9" id="KW-0274">FAD</keyword>
<evidence type="ECO:0000256" key="7">
    <source>
        <dbReference type="ARBA" id="ARBA00023284"/>
    </source>
</evidence>
<dbReference type="RefSeq" id="WP_008147736.1">
    <property type="nucleotide sequence ID" value="NZ_CAJLBM010000006.1"/>
</dbReference>
<dbReference type="InterPro" id="IPR016156">
    <property type="entry name" value="FAD/NAD-linked_Rdtase_dimer_sf"/>
</dbReference>
<accession>A0A9Q5SQI3</accession>
<name>A0A9Q5SQI3_9BACT</name>
<feature type="binding site" evidence="9">
    <location>
        <position position="52"/>
    </location>
    <ligand>
        <name>FAD</name>
        <dbReference type="ChEBI" id="CHEBI:57692"/>
    </ligand>
</feature>
<evidence type="ECO:0000256" key="9">
    <source>
        <dbReference type="PIRSR" id="PIRSR000350-3"/>
    </source>
</evidence>
<dbReference type="Gene3D" id="3.50.50.60">
    <property type="entry name" value="FAD/NAD(P)-binding domain"/>
    <property type="match status" value="2"/>
</dbReference>
<comment type="similarity">
    <text evidence="1 11">Belongs to the class-I pyridine nucleotide-disulfide oxidoreductase family.</text>
</comment>
<evidence type="ECO:0000256" key="2">
    <source>
        <dbReference type="ARBA" id="ARBA00022630"/>
    </source>
</evidence>
<evidence type="ECO:0000256" key="4">
    <source>
        <dbReference type="ARBA" id="ARBA00022857"/>
    </source>
</evidence>
<dbReference type="PANTHER" id="PTHR43014">
    <property type="entry name" value="MERCURIC REDUCTASE"/>
    <property type="match status" value="1"/>
</dbReference>
<evidence type="ECO:0000256" key="5">
    <source>
        <dbReference type="ARBA" id="ARBA00023002"/>
    </source>
</evidence>
<comment type="caution">
    <text evidence="14">The sequence shown here is derived from an EMBL/GenBank/DDBJ whole genome shotgun (WGS) entry which is preliminary data.</text>
</comment>
<evidence type="ECO:0000313" key="14">
    <source>
        <dbReference type="EMBL" id="OUO04655.1"/>
    </source>
</evidence>
<dbReference type="GO" id="GO:0003955">
    <property type="term" value="F:NAD(P)H dehydrogenase (quinone) activity"/>
    <property type="evidence" value="ECO:0007669"/>
    <property type="project" value="TreeGrafter"/>
</dbReference>
<dbReference type="GO" id="GO:0016668">
    <property type="term" value="F:oxidoreductase activity, acting on a sulfur group of donors, NAD(P) as acceptor"/>
    <property type="evidence" value="ECO:0007669"/>
    <property type="project" value="InterPro"/>
</dbReference>
<dbReference type="GeneID" id="93407419"/>
<dbReference type="InterPro" id="IPR036188">
    <property type="entry name" value="FAD/NAD-bd_sf"/>
</dbReference>
<keyword evidence="6" id="KW-1015">Disulfide bond</keyword>
<keyword evidence="4" id="KW-0521">NADP</keyword>
<keyword evidence="9" id="KW-0520">NAD</keyword>
<dbReference type="InterPro" id="IPR004099">
    <property type="entry name" value="Pyr_nucl-diS_OxRdtase_dimer"/>
</dbReference>
<dbReference type="SUPFAM" id="SSF51905">
    <property type="entry name" value="FAD/NAD(P)-binding domain"/>
    <property type="match status" value="1"/>
</dbReference>
<reference evidence="15" key="1">
    <citation type="submission" date="2017-04" db="EMBL/GenBank/DDBJ databases">
        <title>Function of individual gut microbiota members based on whole genome sequencing of pure cultures obtained from chicken caecum.</title>
        <authorList>
            <person name="Medvecky M."/>
            <person name="Cejkova D."/>
            <person name="Polansky O."/>
            <person name="Karasova D."/>
            <person name="Kubasova T."/>
            <person name="Cizek A."/>
            <person name="Rychlik I."/>
        </authorList>
    </citation>
    <scope>NUCLEOTIDE SEQUENCE [LARGE SCALE GENOMIC DNA]</scope>
    <source>
        <strain evidence="15">An42</strain>
    </source>
</reference>
<evidence type="ECO:0000256" key="8">
    <source>
        <dbReference type="PIRSR" id="PIRSR000350-2"/>
    </source>
</evidence>
<comment type="cofactor">
    <cofactor evidence="9">
        <name>FAD</name>
        <dbReference type="ChEBI" id="CHEBI:57692"/>
    </cofactor>
    <text evidence="9">Binds 1 FAD per subunit.</text>
</comment>
<dbReference type="Gene3D" id="3.30.390.30">
    <property type="match status" value="1"/>
</dbReference>
<feature type="active site" description="Proton acceptor" evidence="8">
    <location>
        <position position="444"/>
    </location>
</feature>
<sequence length="458" mass="50075">MKKYDAIIIGFGKGGKTLAADLGSRGWTVAVVERSKEMYGGTCINIGCIPTKTLVHLSKVAQYSHFTTFEQYADAFHKAIEEKRKITAALRQKNFENLDSKETVTVYTGVASFLSPTEVEVKTDRETIVLQAGKIFINTGASTIVPNIKGIEGNPFVYTSTSIMELDRLPRRLAIVGGGYIGLEFASIFANFGSDVTVLEGGDKFIPREDRDIADAVKTVLEKKGISIRLNAVVQEIGHDAGKATVVYRDALTGDTEQIDADAILLATGRRPNTEGLNLQAAGVKLTERGAIEVDDRLHTSADNIWAIGDVRGGLQFTYLSLDDYRIIRDELFGDGKRNTGDREAVAYSVFIDPPLSHVGLNEEQALRTGRNIKVSKVMAASMPRTRTIGQPEGLLKTVVDADTNQILGATLFCAESSEIINLVSLAMRTDNDYVLLRDNIFTHPSMSESLNDLFNIK</sequence>
<feature type="binding site" evidence="9">
    <location>
        <position position="200"/>
    </location>
    <ligand>
        <name>NAD(+)</name>
        <dbReference type="ChEBI" id="CHEBI:57540"/>
    </ligand>
</feature>
<keyword evidence="9" id="KW-0547">Nucleotide-binding</keyword>
<keyword evidence="2 11" id="KW-0285">Flavoprotein</keyword>
<dbReference type="PROSITE" id="PS00076">
    <property type="entry name" value="PYRIDINE_REDOX_1"/>
    <property type="match status" value="1"/>
</dbReference>
<dbReference type="PRINTS" id="PR00411">
    <property type="entry name" value="PNDRDTASEI"/>
</dbReference>
<organism evidence="14 15">
    <name type="scientific">Parabacteroides johnsonii</name>
    <dbReference type="NCBI Taxonomy" id="387661"/>
    <lineage>
        <taxon>Bacteria</taxon>
        <taxon>Pseudomonadati</taxon>
        <taxon>Bacteroidota</taxon>
        <taxon>Bacteroidia</taxon>
        <taxon>Bacteroidales</taxon>
        <taxon>Tannerellaceae</taxon>
        <taxon>Parabacteroides</taxon>
    </lineage>
</organism>
<keyword evidence="5 11" id="KW-0560">Oxidoreductase</keyword>
<dbReference type="Proteomes" id="UP000195975">
    <property type="component" value="Unassembled WGS sequence"/>
</dbReference>